<evidence type="ECO:0000313" key="4">
    <source>
        <dbReference type="Proteomes" id="UP001497457"/>
    </source>
</evidence>
<organism evidence="3 4">
    <name type="scientific">Urochloa decumbens</name>
    <dbReference type="NCBI Taxonomy" id="240449"/>
    <lineage>
        <taxon>Eukaryota</taxon>
        <taxon>Viridiplantae</taxon>
        <taxon>Streptophyta</taxon>
        <taxon>Embryophyta</taxon>
        <taxon>Tracheophyta</taxon>
        <taxon>Spermatophyta</taxon>
        <taxon>Magnoliopsida</taxon>
        <taxon>Liliopsida</taxon>
        <taxon>Poales</taxon>
        <taxon>Poaceae</taxon>
        <taxon>PACMAD clade</taxon>
        <taxon>Panicoideae</taxon>
        <taxon>Panicodae</taxon>
        <taxon>Paniceae</taxon>
        <taxon>Melinidinae</taxon>
        <taxon>Urochloa</taxon>
    </lineage>
</organism>
<dbReference type="InterPro" id="IPR001810">
    <property type="entry name" value="F-box_dom"/>
</dbReference>
<proteinExistence type="predicted"/>
<sequence length="415" mass="47247">MAGGAKKKRVARSSKSKKKGGVQDAVSELTDDVLADILSRLPIKSLCHCKLVCRRWRNLISHPEHRKKLPQTLAGFFYGSYDRNGFPEWARHFINVSGAGHPLIEPSLSFLPVYERIDMVDSCNGLLLCRGWKSTHPVTMDYVVCNPATEKWVVVPESGFSSKVKYYEVRIARLGFDPAISPHFHVFEFIPDDVWYMDDEKMNGNSFDGRIEVVAVYSSKAGIWSFNEDHFKWGDQFAMRTDSKSVFLNGVLHLTSYYGMILAFDVKGNGLRCIPVPTPDYDDYGDIPDCGVYLSQGHLYFAAGNIYKEPHDSESELSVWVLKDYNSENWSLKHNVNPLHMFGEHYYSQFEDNFSVISIHPEHGTVFMVCGTDKRLVSYEMGHMRLRSVSQFLCHSSTSYIPYVPLFSGSLAEEH</sequence>
<evidence type="ECO:0000256" key="1">
    <source>
        <dbReference type="SAM" id="MobiDB-lite"/>
    </source>
</evidence>
<dbReference type="PROSITE" id="PS50181">
    <property type="entry name" value="FBOX"/>
    <property type="match status" value="1"/>
</dbReference>
<dbReference type="NCBIfam" id="TIGR01640">
    <property type="entry name" value="F_box_assoc_1"/>
    <property type="match status" value="1"/>
</dbReference>
<dbReference type="SMART" id="SM00256">
    <property type="entry name" value="FBOX"/>
    <property type="match status" value="1"/>
</dbReference>
<dbReference type="AlphaFoldDB" id="A0ABC9C1E3"/>
<reference evidence="3" key="1">
    <citation type="submission" date="2024-10" db="EMBL/GenBank/DDBJ databases">
        <authorList>
            <person name="Ryan C."/>
        </authorList>
    </citation>
    <scope>NUCLEOTIDE SEQUENCE [LARGE SCALE GENOMIC DNA]</scope>
</reference>
<dbReference type="EMBL" id="OZ075138">
    <property type="protein sequence ID" value="CAL5012822.1"/>
    <property type="molecule type" value="Genomic_DNA"/>
</dbReference>
<dbReference type="Pfam" id="PF24750">
    <property type="entry name" value="b-prop_At3g26010-like"/>
    <property type="match status" value="1"/>
</dbReference>
<dbReference type="Gene3D" id="1.20.1280.50">
    <property type="match status" value="1"/>
</dbReference>
<dbReference type="InterPro" id="IPR036047">
    <property type="entry name" value="F-box-like_dom_sf"/>
</dbReference>
<feature type="domain" description="F-box" evidence="2">
    <location>
        <begin position="23"/>
        <end position="69"/>
    </location>
</feature>
<gene>
    <name evidence="3" type="ORF">URODEC1_LOCUS71071</name>
</gene>
<dbReference type="SUPFAM" id="SSF101898">
    <property type="entry name" value="NHL repeat"/>
    <property type="match status" value="1"/>
</dbReference>
<dbReference type="PANTHER" id="PTHR35546:SF105">
    <property type="entry name" value="OS05G0139200 PROTEIN"/>
    <property type="match status" value="1"/>
</dbReference>
<dbReference type="SUPFAM" id="SSF81383">
    <property type="entry name" value="F-box domain"/>
    <property type="match status" value="1"/>
</dbReference>
<name>A0ABC9C1E3_9POAL</name>
<evidence type="ECO:0000313" key="3">
    <source>
        <dbReference type="EMBL" id="CAL5012822.1"/>
    </source>
</evidence>
<accession>A0ABC9C1E3</accession>
<dbReference type="Proteomes" id="UP001497457">
    <property type="component" value="Chromosome 28b"/>
</dbReference>
<dbReference type="Pfam" id="PF00646">
    <property type="entry name" value="F-box"/>
    <property type="match status" value="1"/>
</dbReference>
<keyword evidence="4" id="KW-1185">Reference proteome</keyword>
<protein>
    <recommendedName>
        <fullName evidence="2">F-box domain-containing protein</fullName>
    </recommendedName>
</protein>
<dbReference type="InterPro" id="IPR017451">
    <property type="entry name" value="F-box-assoc_interact_dom"/>
</dbReference>
<dbReference type="CDD" id="cd22157">
    <property type="entry name" value="F-box_AtFBW1-like"/>
    <property type="match status" value="1"/>
</dbReference>
<evidence type="ECO:0000259" key="2">
    <source>
        <dbReference type="PROSITE" id="PS50181"/>
    </source>
</evidence>
<feature type="region of interest" description="Disordered" evidence="1">
    <location>
        <begin position="1"/>
        <end position="22"/>
    </location>
</feature>
<dbReference type="PANTHER" id="PTHR35546">
    <property type="entry name" value="F-BOX PROTEIN INTERACTION DOMAIN PROTEIN-RELATED"/>
    <property type="match status" value="1"/>
</dbReference>
<feature type="compositionally biased region" description="Basic residues" evidence="1">
    <location>
        <begin position="1"/>
        <end position="20"/>
    </location>
</feature>
<dbReference type="InterPro" id="IPR055290">
    <property type="entry name" value="At3g26010-like"/>
</dbReference>
<dbReference type="InterPro" id="IPR056592">
    <property type="entry name" value="Beta-prop_At3g26010-like"/>
</dbReference>